<dbReference type="STRING" id="59926.EV02_1221"/>
<dbReference type="InterPro" id="IPR011057">
    <property type="entry name" value="Mss4-like_sf"/>
</dbReference>
<proteinExistence type="inferred from homology"/>
<evidence type="ECO:0000313" key="10">
    <source>
        <dbReference type="Proteomes" id="UP000030345"/>
    </source>
</evidence>
<comment type="caution">
    <text evidence="9">The sequence shown here is derived from an EMBL/GenBank/DDBJ whole genome shotgun (WGS) entry which is preliminary data.</text>
</comment>
<dbReference type="GO" id="GO:0030091">
    <property type="term" value="P:protein repair"/>
    <property type="evidence" value="ECO:0007669"/>
    <property type="project" value="InterPro"/>
</dbReference>
<evidence type="ECO:0000256" key="2">
    <source>
        <dbReference type="ARBA" id="ARBA00007174"/>
    </source>
</evidence>
<keyword evidence="6 9" id="KW-0560">Oxidoreductase</keyword>
<dbReference type="Proteomes" id="UP000030345">
    <property type="component" value="Unassembled WGS sequence"/>
</dbReference>
<sequence length="164" mass="18669">MNQFLSRRIFILIPTMSILKKIFKPMQVLASSLASKEEWNLSKDEWKARLSPESYYILREEGTERAFSSKLNNEKGKGIFHCAGCDLPLFSSDKKFDSGTGWPSFWDSIQGSIETKVDFKLIVPRTEYHCSRCGGHQGHVFNDGPLPTGKRYCNNGLALRFVPD</sequence>
<name>A0A0A2B7I3_PROMR</name>
<keyword evidence="5" id="KW-0862">Zinc</keyword>
<dbReference type="InterPro" id="IPR028427">
    <property type="entry name" value="Met_Sox_Rdtase_MsrB"/>
</dbReference>
<dbReference type="EC" id="1.8.4.12" evidence="3"/>
<dbReference type="PANTHER" id="PTHR10173">
    <property type="entry name" value="METHIONINE SULFOXIDE REDUCTASE"/>
    <property type="match status" value="1"/>
</dbReference>
<reference evidence="10" key="1">
    <citation type="journal article" date="2014" name="Sci. Data">
        <title>Genomes of diverse isolates of the marine cyanobacterium Prochlorococcus.</title>
        <authorList>
            <person name="Biller S."/>
            <person name="Berube P."/>
            <person name="Thompson J."/>
            <person name="Kelly L."/>
            <person name="Roggensack S."/>
            <person name="Awad L."/>
            <person name="Roache-Johnson K."/>
            <person name="Ding H."/>
            <person name="Giovannoni S.J."/>
            <person name="Moore L.R."/>
            <person name="Chisholm S.W."/>
        </authorList>
    </citation>
    <scope>NUCLEOTIDE SEQUENCE [LARGE SCALE GENOMIC DNA]</scope>
    <source>
        <strain evidence="10">SB</strain>
    </source>
</reference>
<feature type="domain" description="MsrB" evidence="8">
    <location>
        <begin position="43"/>
        <end position="164"/>
    </location>
</feature>
<evidence type="ECO:0000256" key="6">
    <source>
        <dbReference type="ARBA" id="ARBA00023002"/>
    </source>
</evidence>
<dbReference type="GO" id="GO:0046872">
    <property type="term" value="F:metal ion binding"/>
    <property type="evidence" value="ECO:0007669"/>
    <property type="project" value="UniProtKB-KW"/>
</dbReference>
<evidence type="ECO:0000313" key="9">
    <source>
        <dbReference type="EMBL" id="KGG08549.1"/>
    </source>
</evidence>
<evidence type="ECO:0000259" key="8">
    <source>
        <dbReference type="PROSITE" id="PS51790"/>
    </source>
</evidence>
<dbReference type="GO" id="GO:0033743">
    <property type="term" value="F:peptide-methionine (R)-S-oxide reductase activity"/>
    <property type="evidence" value="ECO:0007669"/>
    <property type="project" value="UniProtKB-EC"/>
</dbReference>
<keyword evidence="4" id="KW-0479">Metal-binding</keyword>
<protein>
    <recommendedName>
        <fullName evidence="3">peptide-methionine (R)-S-oxide reductase</fullName>
        <ecNumber evidence="3">1.8.4.12</ecNumber>
    </recommendedName>
</protein>
<dbReference type="RefSeq" id="WP_032519875.1">
    <property type="nucleotide sequence ID" value="NZ_CP138981.1"/>
</dbReference>
<gene>
    <name evidence="9" type="ORF">EV02_1221</name>
</gene>
<evidence type="ECO:0000256" key="5">
    <source>
        <dbReference type="ARBA" id="ARBA00022833"/>
    </source>
</evidence>
<dbReference type="AlphaFoldDB" id="A0A0A2B7I3"/>
<dbReference type="OrthoDB" id="4174719at2"/>
<dbReference type="PANTHER" id="PTHR10173:SF57">
    <property type="entry name" value="PEPTIDE-METHIONINE (R)-S-OXIDE REDUCTASE"/>
    <property type="match status" value="1"/>
</dbReference>
<evidence type="ECO:0000256" key="4">
    <source>
        <dbReference type="ARBA" id="ARBA00022723"/>
    </source>
</evidence>
<dbReference type="PROSITE" id="PS51790">
    <property type="entry name" value="MSRB"/>
    <property type="match status" value="1"/>
</dbReference>
<dbReference type="GO" id="GO:0006979">
    <property type="term" value="P:response to oxidative stress"/>
    <property type="evidence" value="ECO:0007669"/>
    <property type="project" value="InterPro"/>
</dbReference>
<dbReference type="SUPFAM" id="SSF51316">
    <property type="entry name" value="Mss4-like"/>
    <property type="match status" value="1"/>
</dbReference>
<evidence type="ECO:0000256" key="7">
    <source>
        <dbReference type="ARBA" id="ARBA00048488"/>
    </source>
</evidence>
<comment type="catalytic activity">
    <reaction evidence="7">
        <text>L-methionyl-[protein] + [thioredoxin]-disulfide + H2O = L-methionyl-(R)-S-oxide-[protein] + [thioredoxin]-dithiol</text>
        <dbReference type="Rhea" id="RHEA:24164"/>
        <dbReference type="Rhea" id="RHEA-COMP:10698"/>
        <dbReference type="Rhea" id="RHEA-COMP:10700"/>
        <dbReference type="Rhea" id="RHEA-COMP:12313"/>
        <dbReference type="Rhea" id="RHEA-COMP:12314"/>
        <dbReference type="ChEBI" id="CHEBI:15377"/>
        <dbReference type="ChEBI" id="CHEBI:16044"/>
        <dbReference type="ChEBI" id="CHEBI:29950"/>
        <dbReference type="ChEBI" id="CHEBI:45764"/>
        <dbReference type="ChEBI" id="CHEBI:50058"/>
        <dbReference type="EC" id="1.8.4.12"/>
    </reaction>
</comment>
<organism evidence="9 10">
    <name type="scientific">Prochlorococcus marinus str. SB</name>
    <dbReference type="NCBI Taxonomy" id="59926"/>
    <lineage>
        <taxon>Bacteria</taxon>
        <taxon>Bacillati</taxon>
        <taxon>Cyanobacteriota</taxon>
        <taxon>Cyanophyceae</taxon>
        <taxon>Synechococcales</taxon>
        <taxon>Prochlorococcaceae</taxon>
        <taxon>Prochlorococcus</taxon>
    </lineage>
</organism>
<comment type="cofactor">
    <cofactor evidence="1">
        <name>Zn(2+)</name>
        <dbReference type="ChEBI" id="CHEBI:29105"/>
    </cofactor>
</comment>
<dbReference type="FunFam" id="2.170.150.20:FF:000001">
    <property type="entry name" value="Peptide methionine sulfoxide reductase MsrB"/>
    <property type="match status" value="1"/>
</dbReference>
<evidence type="ECO:0000256" key="3">
    <source>
        <dbReference type="ARBA" id="ARBA00012499"/>
    </source>
</evidence>
<evidence type="ECO:0000256" key="1">
    <source>
        <dbReference type="ARBA" id="ARBA00001947"/>
    </source>
</evidence>
<dbReference type="Gene3D" id="2.170.150.20">
    <property type="entry name" value="Peptide methionine sulfoxide reductase"/>
    <property type="match status" value="1"/>
</dbReference>
<dbReference type="eggNOG" id="COG0229">
    <property type="taxonomic scope" value="Bacteria"/>
</dbReference>
<accession>A0A0A2B7I3</accession>
<dbReference type="Pfam" id="PF01641">
    <property type="entry name" value="SelR"/>
    <property type="match status" value="1"/>
</dbReference>
<dbReference type="EMBL" id="JNAS01000002">
    <property type="protein sequence ID" value="KGG08549.1"/>
    <property type="molecule type" value="Genomic_DNA"/>
</dbReference>
<comment type="similarity">
    <text evidence="2">Belongs to the MsrB Met sulfoxide reductase family.</text>
</comment>
<dbReference type="InterPro" id="IPR002579">
    <property type="entry name" value="Met_Sox_Rdtase_MsrB_dom"/>
</dbReference>
<dbReference type="NCBIfam" id="TIGR00357">
    <property type="entry name" value="peptide-methionine (R)-S-oxide reductase MsrB"/>
    <property type="match status" value="1"/>
</dbReference>
<dbReference type="GO" id="GO:0005737">
    <property type="term" value="C:cytoplasm"/>
    <property type="evidence" value="ECO:0007669"/>
    <property type="project" value="TreeGrafter"/>
</dbReference>